<dbReference type="RefSeq" id="WP_260192178.1">
    <property type="nucleotide sequence ID" value="NZ_JAFFZE010000014.1"/>
</dbReference>
<feature type="binding site" evidence="5">
    <location>
        <begin position="210"/>
        <end position="217"/>
    </location>
    <ligand>
        <name>ATP</name>
        <dbReference type="ChEBI" id="CHEBI:30616"/>
    </ligand>
</feature>
<evidence type="ECO:0000256" key="3">
    <source>
        <dbReference type="ARBA" id="ARBA00022806"/>
    </source>
</evidence>
<feature type="domain" description="UvrD-like helicase ATP-binding" evidence="6">
    <location>
        <begin position="189"/>
        <end position="562"/>
    </location>
</feature>
<evidence type="ECO:0000256" key="4">
    <source>
        <dbReference type="ARBA" id="ARBA00022840"/>
    </source>
</evidence>
<dbReference type="EMBL" id="JAFFZE010000014">
    <property type="protein sequence ID" value="MCT2584776.1"/>
    <property type="molecule type" value="Genomic_DNA"/>
</dbReference>
<dbReference type="InterPro" id="IPR000212">
    <property type="entry name" value="DNA_helicase_UvrD/REP"/>
</dbReference>
<sequence length="706" mass="77525">MSHISVRQAEIAAEQAHVDVVYARVEEMRAEARDMRRKGDQLAHGARNEAIFEQASMLFERDVMVRHANQILRSLDAEHEGLVFGRLDTTDDETMYVGRLGIRDANFDNLVTDWRAPAAAAFYQATAEQPMNVVRRRVIRSTGQNVVDIDDDLLAPEKQPEGMAVVGEGALMASLTRARGDRMRDIVATIQKEQDEAIRAPWRGITEITGGPGTGKTAVALHRVAYLLYRDRRRMGGSGVLVIGPSPAFTSYISRVLPSMGEDTVELRSLGEVLDGATATGMDSPEVTRVKGSLRMRRVLKRALRAAPPGAPDELRITFRGEVLRLDERELAKVRRQVHSKARPPNQSRVDAAEALLEALWRQAEGRPGMAHDELVTELGERIDFHRFVVVWWPILTENEVLGWLADRDRLADAAGRSLSPAEVDLLADSWAAGTGPTVGDIALLDELRVLLGPPPKRHRRRTAAREAELRAYGEAGDAPVYRRAAHYDEYSHIVVDEAQDLSPMQWRMVGRRGRYASWTIVGDPVQSSWPDPAEAESARTSALGARTTRRRFTLGTNYRNSAEIFELAAQVVTDVSTPDQLPNAVRSTGVKPAVRAVGPAELVAAVLPEARTLLSEVDGTVGVITSTGRLAEVRAALSVGSDVDEARLSVVDGLEAKGLEYDAVVLVEPTELVTESTTGPRTLYVALTRATQRLTVLTTDPSWPA</sequence>
<keyword evidence="4 5" id="KW-0067">ATP-binding</keyword>
<dbReference type="InterPro" id="IPR027417">
    <property type="entry name" value="P-loop_NTPase"/>
</dbReference>
<dbReference type="Proteomes" id="UP001156441">
    <property type="component" value="Unassembled WGS sequence"/>
</dbReference>
<organism evidence="7 8">
    <name type="scientific">Actinophytocola gossypii</name>
    <dbReference type="NCBI Taxonomy" id="2812003"/>
    <lineage>
        <taxon>Bacteria</taxon>
        <taxon>Bacillati</taxon>
        <taxon>Actinomycetota</taxon>
        <taxon>Actinomycetes</taxon>
        <taxon>Pseudonocardiales</taxon>
        <taxon>Pseudonocardiaceae</taxon>
    </lineage>
</organism>
<keyword evidence="3 5" id="KW-0347">Helicase</keyword>
<evidence type="ECO:0000256" key="2">
    <source>
        <dbReference type="ARBA" id="ARBA00022801"/>
    </source>
</evidence>
<keyword evidence="8" id="KW-1185">Reference proteome</keyword>
<comment type="caution">
    <text evidence="7">The sequence shown here is derived from an EMBL/GenBank/DDBJ whole genome shotgun (WGS) entry which is preliminary data.</text>
</comment>
<dbReference type="InterPro" id="IPR014016">
    <property type="entry name" value="UvrD-like_ATP-bd"/>
</dbReference>
<keyword evidence="1 5" id="KW-0547">Nucleotide-binding</keyword>
<accession>A0ABT2JAG8</accession>
<dbReference type="SUPFAM" id="SSF52540">
    <property type="entry name" value="P-loop containing nucleoside triphosphate hydrolases"/>
    <property type="match status" value="1"/>
</dbReference>
<dbReference type="Pfam" id="PF13538">
    <property type="entry name" value="UvrD_C_2"/>
    <property type="match status" value="1"/>
</dbReference>
<evidence type="ECO:0000256" key="5">
    <source>
        <dbReference type="PROSITE-ProRule" id="PRU00560"/>
    </source>
</evidence>
<name>A0ABT2JAG8_9PSEU</name>
<dbReference type="Gene3D" id="3.40.50.300">
    <property type="entry name" value="P-loop containing nucleotide triphosphate hydrolases"/>
    <property type="match status" value="3"/>
</dbReference>
<protein>
    <submittedName>
        <fullName evidence="7">AAA family ATPase</fullName>
    </submittedName>
</protein>
<evidence type="ECO:0000313" key="8">
    <source>
        <dbReference type="Proteomes" id="UP001156441"/>
    </source>
</evidence>
<proteinExistence type="predicted"/>
<dbReference type="PANTHER" id="PTHR11070">
    <property type="entry name" value="UVRD / RECB / PCRA DNA HELICASE FAMILY MEMBER"/>
    <property type="match status" value="1"/>
</dbReference>
<keyword evidence="2 5" id="KW-0378">Hydrolase</keyword>
<gene>
    <name evidence="7" type="ORF">JT362_16785</name>
</gene>
<dbReference type="InterPro" id="IPR027785">
    <property type="entry name" value="UvrD-like_helicase_C"/>
</dbReference>
<dbReference type="PROSITE" id="PS51198">
    <property type="entry name" value="UVRD_HELICASE_ATP_BIND"/>
    <property type="match status" value="1"/>
</dbReference>
<evidence type="ECO:0000256" key="1">
    <source>
        <dbReference type="ARBA" id="ARBA00022741"/>
    </source>
</evidence>
<evidence type="ECO:0000313" key="7">
    <source>
        <dbReference type="EMBL" id="MCT2584776.1"/>
    </source>
</evidence>
<reference evidence="7 8" key="1">
    <citation type="submission" date="2021-02" db="EMBL/GenBank/DDBJ databases">
        <title>Actinophytocola xerophila sp. nov., isolated from soil of cotton cropping field.</title>
        <authorList>
            <person name="Huang R."/>
            <person name="Chen X."/>
            <person name="Ge X."/>
            <person name="Liu W."/>
        </authorList>
    </citation>
    <scope>NUCLEOTIDE SEQUENCE [LARGE SCALE GENOMIC DNA]</scope>
    <source>
        <strain evidence="7 8">S1-96</strain>
    </source>
</reference>
<dbReference type="PANTHER" id="PTHR11070:SF45">
    <property type="entry name" value="DNA 3'-5' HELICASE"/>
    <property type="match status" value="1"/>
</dbReference>
<evidence type="ECO:0000259" key="6">
    <source>
        <dbReference type="PROSITE" id="PS51198"/>
    </source>
</evidence>